<keyword evidence="3" id="KW-1185">Reference proteome</keyword>
<evidence type="ECO:0000313" key="3">
    <source>
        <dbReference type="Proteomes" id="UP000233551"/>
    </source>
</evidence>
<reference evidence="2 3" key="1">
    <citation type="submission" date="2017-11" db="EMBL/GenBank/DDBJ databases">
        <title>De-novo sequencing of pomegranate (Punica granatum L.) genome.</title>
        <authorList>
            <person name="Akparov Z."/>
            <person name="Amiraslanov A."/>
            <person name="Hajiyeva S."/>
            <person name="Abbasov M."/>
            <person name="Kaur K."/>
            <person name="Hamwieh A."/>
            <person name="Solovyev V."/>
            <person name="Salamov A."/>
            <person name="Braich B."/>
            <person name="Kosarev P."/>
            <person name="Mahmoud A."/>
            <person name="Hajiyev E."/>
            <person name="Babayeva S."/>
            <person name="Izzatullayeva V."/>
            <person name="Mammadov A."/>
            <person name="Mammadov A."/>
            <person name="Sharifova S."/>
            <person name="Ojaghi J."/>
            <person name="Eynullazada K."/>
            <person name="Bayramov B."/>
            <person name="Abdulazimova A."/>
            <person name="Shahmuradov I."/>
        </authorList>
    </citation>
    <scope>NUCLEOTIDE SEQUENCE [LARGE SCALE GENOMIC DNA]</scope>
    <source>
        <strain evidence="3">cv. AG2017</strain>
        <tissue evidence="2">Leaf</tissue>
    </source>
</reference>
<gene>
    <name evidence="2" type="ORF">CRG98_039950</name>
</gene>
<feature type="compositionally biased region" description="Basic and acidic residues" evidence="1">
    <location>
        <begin position="1"/>
        <end position="10"/>
    </location>
</feature>
<sequence length="141" mass="15973">PRDARKESKKWSSGSLDPAGRQGHNAPERSNHGSREKGELARWLKLGSLGRHGSLGSPRKCRTLLWWSDTRCMHGFFPETRSKTVRQQENSAKRKRKKGRSCSVARLLDRDHLVTGESEGRERPLEHVGTTRQSRGKVGHV</sequence>
<evidence type="ECO:0000313" key="2">
    <source>
        <dbReference type="EMBL" id="PKI39665.1"/>
    </source>
</evidence>
<dbReference type="Proteomes" id="UP000233551">
    <property type="component" value="Unassembled WGS sequence"/>
</dbReference>
<organism evidence="2 3">
    <name type="scientific">Punica granatum</name>
    <name type="common">Pomegranate</name>
    <dbReference type="NCBI Taxonomy" id="22663"/>
    <lineage>
        <taxon>Eukaryota</taxon>
        <taxon>Viridiplantae</taxon>
        <taxon>Streptophyta</taxon>
        <taxon>Embryophyta</taxon>
        <taxon>Tracheophyta</taxon>
        <taxon>Spermatophyta</taxon>
        <taxon>Magnoliopsida</taxon>
        <taxon>eudicotyledons</taxon>
        <taxon>Gunneridae</taxon>
        <taxon>Pentapetalae</taxon>
        <taxon>rosids</taxon>
        <taxon>malvids</taxon>
        <taxon>Myrtales</taxon>
        <taxon>Lythraceae</taxon>
        <taxon>Punica</taxon>
    </lineage>
</organism>
<dbReference type="AlphaFoldDB" id="A0A2I0I6P8"/>
<feature type="region of interest" description="Disordered" evidence="1">
    <location>
        <begin position="82"/>
        <end position="141"/>
    </location>
</feature>
<protein>
    <submittedName>
        <fullName evidence="2">Uncharacterized protein</fullName>
    </submittedName>
</protein>
<feature type="region of interest" description="Disordered" evidence="1">
    <location>
        <begin position="1"/>
        <end position="39"/>
    </location>
</feature>
<accession>A0A2I0I6P8</accession>
<feature type="compositionally biased region" description="Basic and acidic residues" evidence="1">
    <location>
        <begin position="107"/>
        <end position="126"/>
    </location>
</feature>
<dbReference type="EMBL" id="PGOL01003798">
    <property type="protein sequence ID" value="PKI39665.1"/>
    <property type="molecule type" value="Genomic_DNA"/>
</dbReference>
<comment type="caution">
    <text evidence="2">The sequence shown here is derived from an EMBL/GenBank/DDBJ whole genome shotgun (WGS) entry which is preliminary data.</text>
</comment>
<evidence type="ECO:0000256" key="1">
    <source>
        <dbReference type="SAM" id="MobiDB-lite"/>
    </source>
</evidence>
<feature type="non-terminal residue" evidence="2">
    <location>
        <position position="1"/>
    </location>
</feature>
<feature type="compositionally biased region" description="Basic and acidic residues" evidence="1">
    <location>
        <begin position="26"/>
        <end position="39"/>
    </location>
</feature>
<proteinExistence type="predicted"/>
<name>A0A2I0I6P8_PUNGR</name>